<dbReference type="Gene3D" id="3.40.50.1400">
    <property type="match status" value="2"/>
</dbReference>
<keyword evidence="3" id="KW-1185">Reference proteome</keyword>
<dbReference type="SUPFAM" id="SSF53800">
    <property type="entry name" value="Chelatase"/>
    <property type="match status" value="1"/>
</dbReference>
<dbReference type="Pfam" id="PF06180">
    <property type="entry name" value="CbiK"/>
    <property type="match status" value="1"/>
</dbReference>
<dbReference type="NCBIfam" id="NF047852">
    <property type="entry name" value="SiroCoChCbiK"/>
    <property type="match status" value="1"/>
</dbReference>
<gene>
    <name evidence="2" type="ORF">KAJ71_11360</name>
</gene>
<evidence type="ECO:0000313" key="2">
    <source>
        <dbReference type="EMBL" id="MCL1029613.1"/>
    </source>
</evidence>
<dbReference type="Proteomes" id="UP001165275">
    <property type="component" value="Unassembled WGS sequence"/>
</dbReference>
<dbReference type="CDD" id="cd03412">
    <property type="entry name" value="CbiK_N"/>
    <property type="match status" value="1"/>
</dbReference>
<comment type="similarity">
    <text evidence="1">Belongs to the CbiK family.</text>
</comment>
<keyword evidence="1" id="KW-0479">Metal-binding</keyword>
<reference evidence="2" key="1">
    <citation type="submission" date="2021-04" db="EMBL/GenBank/DDBJ databases">
        <title>Genome sequence of Serratia sp. arafor3.</title>
        <authorList>
            <person name="Besaury L."/>
        </authorList>
    </citation>
    <scope>NUCLEOTIDE SEQUENCE</scope>
    <source>
        <strain evidence="2">Arafor3</strain>
    </source>
</reference>
<organism evidence="2 3">
    <name type="scientific">Serratia silvae</name>
    <dbReference type="NCBI Taxonomy" id="2824122"/>
    <lineage>
        <taxon>Bacteria</taxon>
        <taxon>Pseudomonadati</taxon>
        <taxon>Pseudomonadota</taxon>
        <taxon>Gammaproteobacteria</taxon>
        <taxon>Enterobacterales</taxon>
        <taxon>Yersiniaceae</taxon>
        <taxon>Serratia</taxon>
    </lineage>
</organism>
<dbReference type="CDD" id="cd03413">
    <property type="entry name" value="CbiK_C"/>
    <property type="match status" value="1"/>
</dbReference>
<evidence type="ECO:0000313" key="3">
    <source>
        <dbReference type="Proteomes" id="UP001165275"/>
    </source>
</evidence>
<comment type="caution">
    <text evidence="2">The sequence shown here is derived from an EMBL/GenBank/DDBJ whole genome shotgun (WGS) entry which is preliminary data.</text>
</comment>
<keyword evidence="1" id="KW-0456">Lyase</keyword>
<dbReference type="PIRSF" id="PIRSF033579">
    <property type="entry name" value="Anaer_Co_chel"/>
    <property type="match status" value="1"/>
</dbReference>
<dbReference type="EC" id="4.99.1.3" evidence="1"/>
<dbReference type="EMBL" id="JAGQDC010000007">
    <property type="protein sequence ID" value="MCL1029613.1"/>
    <property type="molecule type" value="Genomic_DNA"/>
</dbReference>
<comment type="function">
    <text evidence="1">Cobalt chelatase responsible for the insertion of cobalt during anaerobic cobalamin biosynthesis. Can catalyze the insertion of Co(2+) into either sirohydrochlorin or precorrin-2.</text>
</comment>
<protein>
    <recommendedName>
        <fullName evidence="1">Sirohydrochlorin cobaltochelatase</fullName>
        <ecNumber evidence="1">4.99.1.3</ecNumber>
    </recommendedName>
</protein>
<evidence type="ECO:0000256" key="1">
    <source>
        <dbReference type="PIRNR" id="PIRNR033579"/>
    </source>
</evidence>
<dbReference type="InterPro" id="IPR010388">
    <property type="entry name" value="Anaerobic_Co-chelatase"/>
</dbReference>
<proteinExistence type="inferred from homology"/>
<dbReference type="RefSeq" id="WP_248945841.1">
    <property type="nucleotide sequence ID" value="NZ_CBCSGY010000040.1"/>
</dbReference>
<sequence length="265" mass="29409">MKKALLVISFGTSYESTRQKNIEACEQQLAASNGDRDLFRAFTSEMIIRKLRQRDDLSIDNPQQALHRLAAAGYQDVAIQSLHIINGDEYEKVANQVRACGQLFQRLVLGKPLLTGYDDYQQLLLALRGQMPPLAADERVVFMGHGASHHSFSAYACLDHLMTAQNFPALVGAVESYPEVDGVIARLQQQRVRKVHLMPLMLVAGDHAINDMASDEPDSWHSQITAAGIETQSWLQGLGENPLIRQMFADHLAAALCQSELEAVE</sequence>
<accession>A0ABT0KC64</accession>
<name>A0ABT0KC64_9GAMM</name>
<comment type="catalytic activity">
    <reaction evidence="1">
        <text>Co-sirohydrochlorin + 2 H(+) = sirohydrochlorin + Co(2+)</text>
        <dbReference type="Rhea" id="RHEA:15893"/>
        <dbReference type="ChEBI" id="CHEBI:15378"/>
        <dbReference type="ChEBI" id="CHEBI:48828"/>
        <dbReference type="ChEBI" id="CHEBI:58351"/>
        <dbReference type="ChEBI" id="CHEBI:60049"/>
        <dbReference type="EC" id="4.99.1.3"/>
    </reaction>
</comment>